<comment type="caution">
    <text evidence="10">The sequence shown here is derived from an EMBL/GenBank/DDBJ whole genome shotgun (WGS) entry which is preliminary data.</text>
</comment>
<evidence type="ECO:0000256" key="3">
    <source>
        <dbReference type="ARBA" id="ARBA00022723"/>
    </source>
</evidence>
<dbReference type="GO" id="GO:0008936">
    <property type="term" value="F:nicotinamidase activity"/>
    <property type="evidence" value="ECO:0007669"/>
    <property type="project" value="UniProtKB-EC"/>
</dbReference>
<dbReference type="Proteomes" id="UP000029964">
    <property type="component" value="Unassembled WGS sequence"/>
</dbReference>
<dbReference type="GO" id="GO:0046872">
    <property type="term" value="F:metal ion binding"/>
    <property type="evidence" value="ECO:0007669"/>
    <property type="project" value="UniProtKB-KW"/>
</dbReference>
<keyword evidence="4" id="KW-0378">Hydrolase</keyword>
<feature type="domain" description="Isochorismatase-like" evidence="9">
    <location>
        <begin position="115"/>
        <end position="246"/>
    </location>
</feature>
<comment type="pathway">
    <text evidence="5">Cofactor biosynthesis; nicotinate biosynthesis; nicotinate from nicotinamide: step 1/1.</text>
</comment>
<keyword evidence="2" id="KW-0662">Pyridine nucleotide biosynthesis</keyword>
<evidence type="ECO:0000256" key="2">
    <source>
        <dbReference type="ARBA" id="ARBA00022642"/>
    </source>
</evidence>
<dbReference type="SUPFAM" id="SSF52499">
    <property type="entry name" value="Isochorismatase-like hydrolases"/>
    <property type="match status" value="1"/>
</dbReference>
<dbReference type="Pfam" id="PF00857">
    <property type="entry name" value="Isochorismatase"/>
    <property type="match status" value="1"/>
</dbReference>
<proteinExistence type="inferred from homology"/>
<keyword evidence="11" id="KW-1185">Reference proteome</keyword>
<name>A0A086SWT4_HAPC1</name>
<evidence type="ECO:0000256" key="1">
    <source>
        <dbReference type="ARBA" id="ARBA00006336"/>
    </source>
</evidence>
<feature type="compositionally biased region" description="Polar residues" evidence="8">
    <location>
        <begin position="106"/>
        <end position="118"/>
    </location>
</feature>
<feature type="region of interest" description="Disordered" evidence="8">
    <location>
        <begin position="75"/>
        <end position="118"/>
    </location>
</feature>
<dbReference type="InterPro" id="IPR052347">
    <property type="entry name" value="Isochorismatase_Nicotinamidase"/>
</dbReference>
<keyword evidence="3" id="KW-0479">Metal-binding</keyword>
<dbReference type="OrthoDB" id="3341310at2759"/>
<evidence type="ECO:0000256" key="7">
    <source>
        <dbReference type="ARBA" id="ARBA00043224"/>
    </source>
</evidence>
<evidence type="ECO:0000313" key="11">
    <source>
        <dbReference type="Proteomes" id="UP000029964"/>
    </source>
</evidence>
<evidence type="ECO:0000259" key="9">
    <source>
        <dbReference type="Pfam" id="PF00857"/>
    </source>
</evidence>
<organism evidence="10 11">
    <name type="scientific">Hapsidospora chrysogenum (strain ATCC 11550 / CBS 779.69 / DSM 880 / IAM 14645 / JCM 23072 / IMI 49137)</name>
    <name type="common">Acremonium chrysogenum</name>
    <dbReference type="NCBI Taxonomy" id="857340"/>
    <lineage>
        <taxon>Eukaryota</taxon>
        <taxon>Fungi</taxon>
        <taxon>Dikarya</taxon>
        <taxon>Ascomycota</taxon>
        <taxon>Pezizomycotina</taxon>
        <taxon>Sordariomycetes</taxon>
        <taxon>Hypocreomycetidae</taxon>
        <taxon>Hypocreales</taxon>
        <taxon>Bionectriaceae</taxon>
        <taxon>Hapsidospora</taxon>
    </lineage>
</organism>
<dbReference type="EMBL" id="JPKY01000123">
    <property type="protein sequence ID" value="KFH41566.1"/>
    <property type="molecule type" value="Genomic_DNA"/>
</dbReference>
<dbReference type="GO" id="GO:0019363">
    <property type="term" value="P:pyridine nucleotide biosynthetic process"/>
    <property type="evidence" value="ECO:0007669"/>
    <property type="project" value="UniProtKB-KW"/>
</dbReference>
<comment type="similarity">
    <text evidence="1">Belongs to the isochorismatase family.</text>
</comment>
<dbReference type="PANTHER" id="PTHR11080:SF2">
    <property type="entry name" value="LD05707P"/>
    <property type="match status" value="1"/>
</dbReference>
<dbReference type="HOGENOM" id="CLU_068979_13_0_1"/>
<dbReference type="AlphaFoldDB" id="A0A086SWT4"/>
<accession>A0A086SWT4</accession>
<evidence type="ECO:0000256" key="5">
    <source>
        <dbReference type="ARBA" id="ARBA00037900"/>
    </source>
</evidence>
<evidence type="ECO:0000256" key="4">
    <source>
        <dbReference type="ARBA" id="ARBA00022801"/>
    </source>
</evidence>
<sequence>MTFKPALLVVDLQEDFCPPASSAPSFPCTPPIQLHDTPTGSLAVPDARAITAPVSRLLSLPFPLKLATRDWHPPSHISFAPNHHHQNAPPSSSEGEEAAPHPPPFTSTATVTHPSDPSLTYETTLWPVHCVADTPGAQLVQDPHLNLAARVDGIIDKGRDPRVEMYSAFYDPFRVEDSGLAARLRDARVTHVYVVGLAADFCVRATAEHAAEEGYTAYIVEEGTRPVMPDKWPACRDELVAKGVKMVSIDGDEVKRVAQLDTAK</sequence>
<dbReference type="InterPro" id="IPR036380">
    <property type="entry name" value="Isochorismatase-like_sf"/>
</dbReference>
<gene>
    <name evidence="10" type="ORF">ACRE_077150</name>
</gene>
<dbReference type="InterPro" id="IPR000868">
    <property type="entry name" value="Isochorismatase-like_dom"/>
</dbReference>
<evidence type="ECO:0000313" key="10">
    <source>
        <dbReference type="EMBL" id="KFH41566.1"/>
    </source>
</evidence>
<protein>
    <recommendedName>
        <fullName evidence="6">nicotinamidase</fullName>
        <ecNumber evidence="6">3.5.1.19</ecNumber>
    </recommendedName>
    <alternativeName>
        <fullName evidence="7">Nicotinamide deamidase</fullName>
    </alternativeName>
</protein>
<evidence type="ECO:0000256" key="6">
    <source>
        <dbReference type="ARBA" id="ARBA00039017"/>
    </source>
</evidence>
<dbReference type="EC" id="3.5.1.19" evidence="6"/>
<dbReference type="PANTHER" id="PTHR11080">
    <property type="entry name" value="PYRAZINAMIDASE/NICOTINAMIDASE"/>
    <property type="match status" value="1"/>
</dbReference>
<evidence type="ECO:0000256" key="8">
    <source>
        <dbReference type="SAM" id="MobiDB-lite"/>
    </source>
</evidence>
<reference evidence="11" key="1">
    <citation type="journal article" date="2014" name="Genome Announc.">
        <title>Genome sequence and annotation of Acremonium chrysogenum, producer of the beta-lactam antibiotic cephalosporin C.</title>
        <authorList>
            <person name="Terfehr D."/>
            <person name="Dahlmann T.A."/>
            <person name="Specht T."/>
            <person name="Zadra I."/>
            <person name="Kuernsteiner H."/>
            <person name="Kueck U."/>
        </authorList>
    </citation>
    <scope>NUCLEOTIDE SEQUENCE [LARGE SCALE GENOMIC DNA]</scope>
    <source>
        <strain evidence="11">ATCC 11550 / CBS 779.69 / DSM 880 / IAM 14645 / JCM 23072 / IMI 49137</strain>
    </source>
</reference>
<dbReference type="STRING" id="857340.A0A086SWT4"/>
<dbReference type="Gene3D" id="3.40.50.850">
    <property type="entry name" value="Isochorismatase-like"/>
    <property type="match status" value="1"/>
</dbReference>